<keyword evidence="1" id="KW-0812">Transmembrane</keyword>
<reference evidence="2 3" key="1">
    <citation type="submission" date="2020-08" db="EMBL/GenBank/DDBJ databases">
        <title>Sequencing the genomes of 1000 actinobacteria strains.</title>
        <authorList>
            <person name="Klenk H.-P."/>
        </authorList>
    </citation>
    <scope>NUCLEOTIDE SEQUENCE [LARGE SCALE GENOMIC DNA]</scope>
    <source>
        <strain evidence="2 3">DSM 45784</strain>
    </source>
</reference>
<evidence type="ECO:0000313" key="2">
    <source>
        <dbReference type="EMBL" id="MBB4706170.1"/>
    </source>
</evidence>
<sequence length="665" mass="69872">MARHSKTTAPVRAVHSGTVIHDHYAAHLIGKGLQRAAPHTVPWILGGGMIPAAALTHAWWGTPGALPWASAALALSGAALTGVTWAVSRYRHMLGRVQSTGTTAVASGWLLAATITGPTARPTIDIGMWLGGTLAAAWNIRNVVRPNEAAEAEAPATGAGLFKRLLVGTAEKAGLEIGVSGVRAEEHRITGTVELAEGDTVEHLQRAIPAMEAAGRLPSGTLVATPNPHDAGAPTVTASNPLLLENPVPWPGPSRAGRSVAEPLRLALFQDGEMAQVSIVGSHLQIMGMTGSAKTTAGAWGYWGELITRPDVALLVIDITKGEQSIGAARPALHRVETTKAGATKLLADLEGILAARLDHLAAKGLPKWAPGCGLSYIVLWIEEAADVFEHVDMAKFINLARMLRSAGGSIVWSLQRADHTQMPTIVKGQGGAYLCFGVANSHDAGWGISDEQEAAGAKPQQWKQTRPGMAYGDMPGIPPEKIAMPMRFFDWGTDDQARVRNFRAHCAAHPATGRPLDAITARICPTPGAPAGKTAAPPARDTDDLEVSGVAREYVTPHSELDGADATTPPVDPDAPLADVADVPLGDVDAPKLSPDQARQALDQAIAAFADGRPFAPRDLGHVLAATGRSRHWIQKALRDRVDGGLLEHDPDAGTYRVRSLAHA</sequence>
<proteinExistence type="predicted"/>
<dbReference type="RefSeq" id="WP_184890041.1">
    <property type="nucleotide sequence ID" value="NZ_BOOV01000055.1"/>
</dbReference>
<feature type="transmembrane region" description="Helical" evidence="1">
    <location>
        <begin position="41"/>
        <end position="60"/>
    </location>
</feature>
<dbReference type="AlphaFoldDB" id="A0A7W7DFX2"/>
<feature type="transmembrane region" description="Helical" evidence="1">
    <location>
        <begin position="66"/>
        <end position="87"/>
    </location>
</feature>
<keyword evidence="3" id="KW-1185">Reference proteome</keyword>
<protein>
    <recommendedName>
        <fullName evidence="4">FtsK domain-containing protein</fullName>
    </recommendedName>
</protein>
<comment type="caution">
    <text evidence="2">The sequence shown here is derived from an EMBL/GenBank/DDBJ whole genome shotgun (WGS) entry which is preliminary data.</text>
</comment>
<dbReference type="Proteomes" id="UP000542210">
    <property type="component" value="Unassembled WGS sequence"/>
</dbReference>
<dbReference type="Gene3D" id="3.40.50.300">
    <property type="entry name" value="P-loop containing nucleotide triphosphate hydrolases"/>
    <property type="match status" value="1"/>
</dbReference>
<evidence type="ECO:0000256" key="1">
    <source>
        <dbReference type="SAM" id="Phobius"/>
    </source>
</evidence>
<evidence type="ECO:0008006" key="4">
    <source>
        <dbReference type="Google" id="ProtNLM"/>
    </source>
</evidence>
<dbReference type="EMBL" id="JACHND010000002">
    <property type="protein sequence ID" value="MBB4706170.1"/>
    <property type="molecule type" value="Genomic_DNA"/>
</dbReference>
<keyword evidence="1" id="KW-0472">Membrane</keyword>
<organism evidence="2 3">
    <name type="scientific">Sphaerisporangium siamense</name>
    <dbReference type="NCBI Taxonomy" id="795645"/>
    <lineage>
        <taxon>Bacteria</taxon>
        <taxon>Bacillati</taxon>
        <taxon>Actinomycetota</taxon>
        <taxon>Actinomycetes</taxon>
        <taxon>Streptosporangiales</taxon>
        <taxon>Streptosporangiaceae</taxon>
        <taxon>Sphaerisporangium</taxon>
    </lineage>
</organism>
<dbReference type="InterPro" id="IPR027417">
    <property type="entry name" value="P-loop_NTPase"/>
</dbReference>
<dbReference type="SUPFAM" id="SSF52540">
    <property type="entry name" value="P-loop containing nucleoside triphosphate hydrolases"/>
    <property type="match status" value="1"/>
</dbReference>
<gene>
    <name evidence="2" type="ORF">BJ982_007800</name>
</gene>
<evidence type="ECO:0000313" key="3">
    <source>
        <dbReference type="Proteomes" id="UP000542210"/>
    </source>
</evidence>
<name>A0A7W7DFX2_9ACTN</name>
<accession>A0A7W7DFX2</accession>
<keyword evidence="1" id="KW-1133">Transmembrane helix</keyword>